<dbReference type="InterPro" id="IPR051675">
    <property type="entry name" value="Endo/Exo/Phosphatase_dom_1"/>
</dbReference>
<evidence type="ECO:0000313" key="3">
    <source>
        <dbReference type="Proteomes" id="UP000547674"/>
    </source>
</evidence>
<dbReference type="SUPFAM" id="SSF47781">
    <property type="entry name" value="RuvA domain 2-like"/>
    <property type="match status" value="1"/>
</dbReference>
<evidence type="ECO:0000313" key="2">
    <source>
        <dbReference type="EMBL" id="NNF08474.1"/>
    </source>
</evidence>
<dbReference type="InterPro" id="IPR010994">
    <property type="entry name" value="RuvA_2-like"/>
</dbReference>
<feature type="chain" id="PRO_5031168771" evidence="1">
    <location>
        <begin position="26"/>
        <end position="868"/>
    </location>
</feature>
<gene>
    <name evidence="2" type="ORF">HKN21_17060</name>
</gene>
<dbReference type="Pfam" id="PF12836">
    <property type="entry name" value="HHH_3"/>
    <property type="match status" value="1"/>
</dbReference>
<proteinExistence type="predicted"/>
<sequence>MLRQLLILCLGAVALATLVVPPALQAQSTPYSRTNQLDVNRATLEEIKQLPISPELAQAIVDHRTYRTYFDGLYELLEVAGMTPEILGQIRDLIFVTPRFEALGEDLTDSQQRLRERYYVVQRFLSEEGASEGLVDEYIDRIADPFNVNGLDYFDLTSFQNVSPIDAVAVLKEKEQAGRIESYRQLRSSPGLSYWGLRNLRNFVRYEEPETEKNELHGDYQVRMYNTPYLLDEYDNLTEVLSDGNTNFDQNTLYGRLGIDVAQPYFTNKLRLKLGTKFKGYMLTHRNLGETEFDETLKFSVAGERLVSGDTPLGKFNLRRAVLGNYRVAFGQGVIMESTDFFAPRRTGYGFGTRAIGLRPDFSRSDEFTLKGGAVEGDLGNVRGTLFYSKDDKDAILNPDGTFNRYIVMTPRLSNEFMEELREDLDGSSGFNPDYYQSMRDVMEETVTGANLKYQFVPGTYVGLTGVGMSYENNAVDSPGSNRWDPNPATLIIEPARRQEDRDAEIQNGYNSLNLGNYRRVWGAEAQTVFNNVSLAAEYGKLETNDDPDKSSVGRILAEGPEAFVANAYVQYENFNFLALYRDYDVGYDNPYQRSFSEDTKFEQTIIDGNPFRLNNPYWANMAMGLPQPKAEQGWYFFTRYQVSRQLTLTGLEFDTWKRKADGADLKRVTLRAEYRPVFPIRFRIRHRISSRHEERPDDIRKFSSWDSRIELRANLSKFDQVRFLYSTSNVTFATRPRLNAPADGGNTSDNQFPVRGIPAKAIQGSFTHNFNDFLTMTFSTQLYDGFLYNFEDNEFVVVDGNGFRNWILIRSRVSENLGWRLKWTSDHQKSRTFIDVRNFGDVENPSPDATDARFDQTSYRFQLDYSF</sequence>
<feature type="signal peptide" evidence="1">
    <location>
        <begin position="1"/>
        <end position="25"/>
    </location>
</feature>
<accession>A0A7Y2EAY9</accession>
<dbReference type="Proteomes" id="UP000547674">
    <property type="component" value="Unassembled WGS sequence"/>
</dbReference>
<dbReference type="PANTHER" id="PTHR21180:SF32">
    <property type="entry name" value="ENDONUCLEASE_EXONUCLEASE_PHOSPHATASE FAMILY DOMAIN-CONTAINING PROTEIN 1"/>
    <property type="match status" value="1"/>
</dbReference>
<organism evidence="2 3">
    <name type="scientific">Eiseniibacteriota bacterium</name>
    <dbReference type="NCBI Taxonomy" id="2212470"/>
    <lineage>
        <taxon>Bacteria</taxon>
        <taxon>Candidatus Eiseniibacteriota</taxon>
    </lineage>
</organism>
<keyword evidence="1" id="KW-0732">Signal</keyword>
<evidence type="ECO:0000256" key="1">
    <source>
        <dbReference type="SAM" id="SignalP"/>
    </source>
</evidence>
<name>A0A7Y2EAY9_UNCEI</name>
<dbReference type="GO" id="GO:0015628">
    <property type="term" value="P:protein secretion by the type II secretion system"/>
    <property type="evidence" value="ECO:0007669"/>
    <property type="project" value="TreeGrafter"/>
</dbReference>
<protein>
    <submittedName>
        <fullName evidence="2">Helix-hairpin-helix domain-containing protein</fullName>
    </submittedName>
</protein>
<dbReference type="PANTHER" id="PTHR21180">
    <property type="entry name" value="ENDONUCLEASE/EXONUCLEASE/PHOSPHATASE FAMILY DOMAIN-CONTAINING PROTEIN 1"/>
    <property type="match status" value="1"/>
</dbReference>
<dbReference type="Gene3D" id="1.10.150.320">
    <property type="entry name" value="Photosystem II 12 kDa extrinsic protein"/>
    <property type="match status" value="1"/>
</dbReference>
<dbReference type="AlphaFoldDB" id="A0A7Y2EAY9"/>
<reference evidence="2 3" key="1">
    <citation type="submission" date="2020-03" db="EMBL/GenBank/DDBJ databases">
        <title>Metabolic flexibility allows generalist bacteria to become dominant in a frequently disturbed ecosystem.</title>
        <authorList>
            <person name="Chen Y.-J."/>
            <person name="Leung P.M."/>
            <person name="Bay S.K."/>
            <person name="Hugenholtz P."/>
            <person name="Kessler A.J."/>
            <person name="Shelley G."/>
            <person name="Waite D.W."/>
            <person name="Cook P.L."/>
            <person name="Greening C."/>
        </authorList>
    </citation>
    <scope>NUCLEOTIDE SEQUENCE [LARGE SCALE GENOMIC DNA]</scope>
    <source>
        <strain evidence="2">SS_bin_28</strain>
    </source>
</reference>
<comment type="caution">
    <text evidence="2">The sequence shown here is derived from an EMBL/GenBank/DDBJ whole genome shotgun (WGS) entry which is preliminary data.</text>
</comment>
<dbReference type="EMBL" id="JABDJR010000683">
    <property type="protein sequence ID" value="NNF08474.1"/>
    <property type="molecule type" value="Genomic_DNA"/>
</dbReference>
<dbReference type="GO" id="GO:0015627">
    <property type="term" value="C:type II protein secretion system complex"/>
    <property type="evidence" value="ECO:0007669"/>
    <property type="project" value="TreeGrafter"/>
</dbReference>